<feature type="compositionally biased region" description="Low complexity" evidence="1">
    <location>
        <begin position="220"/>
        <end position="234"/>
    </location>
</feature>
<gene>
    <name evidence="3" type="ORF">BLA23254_03317</name>
</gene>
<organism evidence="3 4">
    <name type="scientific">Burkholderia lata (strain ATCC 17760 / DSM 23089 / LMG 22485 / NCIMB 9086 / R18194 / 383)</name>
    <dbReference type="NCBI Taxonomy" id="482957"/>
    <lineage>
        <taxon>Bacteria</taxon>
        <taxon>Pseudomonadati</taxon>
        <taxon>Pseudomonadota</taxon>
        <taxon>Betaproteobacteria</taxon>
        <taxon>Burkholderiales</taxon>
        <taxon>Burkholderiaceae</taxon>
        <taxon>Burkholderia</taxon>
        <taxon>Burkholderia cepacia complex</taxon>
    </lineage>
</organism>
<evidence type="ECO:0000313" key="4">
    <source>
        <dbReference type="Proteomes" id="UP000494218"/>
    </source>
</evidence>
<feature type="region of interest" description="Disordered" evidence="1">
    <location>
        <begin position="1"/>
        <end position="36"/>
    </location>
</feature>
<dbReference type="EMBL" id="CABVPW010000015">
    <property type="protein sequence ID" value="VWB71029.1"/>
    <property type="molecule type" value="Genomic_DNA"/>
</dbReference>
<keyword evidence="2" id="KW-0472">Membrane</keyword>
<keyword evidence="2" id="KW-0812">Transmembrane</keyword>
<evidence type="ECO:0000256" key="2">
    <source>
        <dbReference type="SAM" id="Phobius"/>
    </source>
</evidence>
<accession>A0A6P2LHX9</accession>
<feature type="compositionally biased region" description="Low complexity" evidence="1">
    <location>
        <begin position="240"/>
        <end position="254"/>
    </location>
</feature>
<name>A0A6P2LHX9_BURL3</name>
<dbReference type="RefSeq" id="WP_175032212.1">
    <property type="nucleotide sequence ID" value="NZ_CABVPW010000015.1"/>
</dbReference>
<feature type="transmembrane region" description="Helical" evidence="2">
    <location>
        <begin position="138"/>
        <end position="156"/>
    </location>
</feature>
<dbReference type="Proteomes" id="UP000494218">
    <property type="component" value="Unassembled WGS sequence"/>
</dbReference>
<feature type="region of interest" description="Disordered" evidence="1">
    <location>
        <begin position="220"/>
        <end position="254"/>
    </location>
</feature>
<reference evidence="3 4" key="1">
    <citation type="submission" date="2019-09" db="EMBL/GenBank/DDBJ databases">
        <authorList>
            <person name="Depoorter E."/>
        </authorList>
    </citation>
    <scope>NUCLEOTIDE SEQUENCE [LARGE SCALE GENOMIC DNA]</scope>
    <source>
        <strain evidence="3">LMG 23254</strain>
    </source>
</reference>
<evidence type="ECO:0000256" key="1">
    <source>
        <dbReference type="SAM" id="MobiDB-lite"/>
    </source>
</evidence>
<proteinExistence type="predicted"/>
<feature type="transmembrane region" description="Helical" evidence="2">
    <location>
        <begin position="90"/>
        <end position="111"/>
    </location>
</feature>
<evidence type="ECO:0000313" key="3">
    <source>
        <dbReference type="EMBL" id="VWB71029.1"/>
    </source>
</evidence>
<feature type="compositionally biased region" description="Basic and acidic residues" evidence="1">
    <location>
        <begin position="12"/>
        <end position="36"/>
    </location>
</feature>
<dbReference type="AlphaFoldDB" id="A0A6P2LHX9"/>
<keyword evidence="2" id="KW-1133">Transmembrane helix</keyword>
<protein>
    <submittedName>
        <fullName evidence="3">Uncharacterized protein</fullName>
    </submittedName>
</protein>
<sequence length="254" mass="27086">MRTATPTPNKRRQLEKQRRAEELSRAQEEAEQSAVEHEQARDIEFYAAALDGYYTTSFEYDKGVFTLAAGGLGLLVTLLTTSTLKTVPELFGYLGGIAAFSVDLLLLLWIFRLNKDHILHVVLQQEELSSKKLRRIDFAVVCFFLVGVAFTVFVGVCTAVDSFKKVTEVVDNKPNPPATPIVRSDSVNGIKQMRPDALQASASRASKAAAASAAASASKSAQSAAPVATSSRPASPAPAAPASNATSNPSGKGK</sequence>
<feature type="transmembrane region" description="Helical" evidence="2">
    <location>
        <begin position="64"/>
        <end position="84"/>
    </location>
</feature>